<dbReference type="InterPro" id="IPR050678">
    <property type="entry name" value="DNA_Partitioning_ATPase"/>
</dbReference>
<dbReference type="EMBL" id="BIFT01000003">
    <property type="protein sequence ID" value="GCE32059.1"/>
    <property type="molecule type" value="Genomic_DNA"/>
</dbReference>
<dbReference type="Proteomes" id="UP000287171">
    <property type="component" value="Unassembled WGS sequence"/>
</dbReference>
<feature type="domain" description="AAA" evidence="1">
    <location>
        <begin position="16"/>
        <end position="122"/>
    </location>
</feature>
<dbReference type="Gene3D" id="3.40.50.300">
    <property type="entry name" value="P-loop containing nucleotide triphosphate hydrolases"/>
    <property type="match status" value="1"/>
</dbReference>
<dbReference type="InterPro" id="IPR025669">
    <property type="entry name" value="AAA_dom"/>
</dbReference>
<dbReference type="Pfam" id="PF13614">
    <property type="entry name" value="AAA_31"/>
    <property type="match status" value="1"/>
</dbReference>
<evidence type="ECO:0000313" key="2">
    <source>
        <dbReference type="EMBL" id="GCE32059.1"/>
    </source>
</evidence>
<dbReference type="OrthoDB" id="9815116at2"/>
<name>A0A402BL58_9CHLR</name>
<organism evidence="2 3">
    <name type="scientific">Dictyobacter alpinus</name>
    <dbReference type="NCBI Taxonomy" id="2014873"/>
    <lineage>
        <taxon>Bacteria</taxon>
        <taxon>Bacillati</taxon>
        <taxon>Chloroflexota</taxon>
        <taxon>Ktedonobacteria</taxon>
        <taxon>Ktedonobacterales</taxon>
        <taxon>Dictyobacteraceae</taxon>
        <taxon>Dictyobacter</taxon>
    </lineage>
</organism>
<reference evidence="3" key="1">
    <citation type="submission" date="2018-12" db="EMBL/GenBank/DDBJ databases">
        <title>Tengunoibacter tsumagoiensis gen. nov., sp. nov., Dictyobacter kobayashii sp. nov., D. alpinus sp. nov., and D. joshuensis sp. nov. and description of Dictyobacteraceae fam. nov. within the order Ktedonobacterales isolated from Tengu-no-mugimeshi.</title>
        <authorList>
            <person name="Wang C.M."/>
            <person name="Zheng Y."/>
            <person name="Sakai Y."/>
            <person name="Toyoda A."/>
            <person name="Minakuchi Y."/>
            <person name="Abe K."/>
            <person name="Yokota A."/>
            <person name="Yabe S."/>
        </authorList>
    </citation>
    <scope>NUCLEOTIDE SEQUENCE [LARGE SCALE GENOMIC DNA]</scope>
    <source>
        <strain evidence="3">Uno16</strain>
    </source>
</reference>
<evidence type="ECO:0000259" key="1">
    <source>
        <dbReference type="Pfam" id="PF13614"/>
    </source>
</evidence>
<protein>
    <recommendedName>
        <fullName evidence="1">AAA domain-containing protein</fullName>
    </recommendedName>
</protein>
<comment type="caution">
    <text evidence="2">The sequence shown here is derived from an EMBL/GenBank/DDBJ whole genome shotgun (WGS) entry which is preliminary data.</text>
</comment>
<dbReference type="PANTHER" id="PTHR13696">
    <property type="entry name" value="P-LOOP CONTAINING NUCLEOSIDE TRIPHOSPHATE HYDROLASE"/>
    <property type="match status" value="1"/>
</dbReference>
<gene>
    <name evidence="2" type="ORF">KDA_75430</name>
</gene>
<evidence type="ECO:0000313" key="3">
    <source>
        <dbReference type="Proteomes" id="UP000287171"/>
    </source>
</evidence>
<proteinExistence type="predicted"/>
<sequence length="336" mass="38225">MVDLQKIVKQINGIRNIYMWSGKGGVGKTTAAINLATWLAASGRKVAVVDTDSHPNTSSLKDMSKVREDRRYTLSDVIQREKPFLDAMYQVRNGLYVVPSETNIEVAKTHIIINEAQDVLLDRFYALMAQLAPPPEDPPFWQEKTYLAPHHLPPLAELSDLEMQAPPAYLEYIIWDFAAEPGALGKAILRLPKGEIWSPVLLEPYPLLAFAQMKQQTTQMFQYHPVERRPVLKGVFPFMLTHKTEKVTEEFAKLYLAHQDIFMHPIHNDDKVAATQDYYPAQSIYEVDQTSRAGREFFELAMRLDGYQGSFGKKTHCPHCEAIYEWARQQSGGEGA</sequence>
<dbReference type="InterPro" id="IPR027417">
    <property type="entry name" value="P-loop_NTPase"/>
</dbReference>
<dbReference type="RefSeq" id="WP_126632067.1">
    <property type="nucleotide sequence ID" value="NZ_BIFT01000003.1"/>
</dbReference>
<dbReference type="SUPFAM" id="SSF52540">
    <property type="entry name" value="P-loop containing nucleoside triphosphate hydrolases"/>
    <property type="match status" value="1"/>
</dbReference>
<keyword evidence="3" id="KW-1185">Reference proteome</keyword>
<accession>A0A402BL58</accession>
<dbReference type="PANTHER" id="PTHR13696:SF99">
    <property type="entry name" value="COBYRINIC ACID AC-DIAMIDE SYNTHASE"/>
    <property type="match status" value="1"/>
</dbReference>
<dbReference type="AlphaFoldDB" id="A0A402BL58"/>